<dbReference type="EMBL" id="QSTP01000007">
    <property type="protein sequence ID" value="RGM71470.1"/>
    <property type="molecule type" value="Genomic_DNA"/>
</dbReference>
<dbReference type="EMBL" id="QSHU01000005">
    <property type="protein sequence ID" value="RHC40246.1"/>
    <property type="molecule type" value="Genomic_DNA"/>
</dbReference>
<dbReference type="Proteomes" id="UP000260758">
    <property type="component" value="Unassembled WGS sequence"/>
</dbReference>
<organism evidence="1 3">
    <name type="scientific">Agathobacter rectalis</name>
    <dbReference type="NCBI Taxonomy" id="39491"/>
    <lineage>
        <taxon>Bacteria</taxon>
        <taxon>Bacillati</taxon>
        <taxon>Bacillota</taxon>
        <taxon>Clostridia</taxon>
        <taxon>Lachnospirales</taxon>
        <taxon>Lachnospiraceae</taxon>
        <taxon>Agathobacter</taxon>
    </lineage>
</organism>
<dbReference type="Proteomes" id="UP000286104">
    <property type="component" value="Unassembled WGS sequence"/>
</dbReference>
<dbReference type="AlphaFoldDB" id="A0A3E4Y9R2"/>
<reference evidence="3 4" key="1">
    <citation type="submission" date="2018-08" db="EMBL/GenBank/DDBJ databases">
        <title>A genome reference for cultivated species of the human gut microbiota.</title>
        <authorList>
            <person name="Zou Y."/>
            <person name="Xue W."/>
            <person name="Luo G."/>
        </authorList>
    </citation>
    <scope>NUCLEOTIDE SEQUENCE [LARGE SCALE GENOMIC DNA]</scope>
    <source>
        <strain evidence="2 4">AM36-3AA</strain>
        <strain evidence="1 3">OM07-13</strain>
    </source>
</reference>
<accession>A0A3E4Y9R2</accession>
<name>A0A3E4Y9R2_9FIRM</name>
<comment type="caution">
    <text evidence="1">The sequence shown here is derived from an EMBL/GenBank/DDBJ whole genome shotgun (WGS) entry which is preliminary data.</text>
</comment>
<sequence>MINPQMTHYQLVESSHTYDVVLGKEKQQVFNVSQSIGANEVDRFQVKLASSIAETRMVTIYYLTLSIIYDEDNKVVKSEKYLWAVPSISEYAACYISHTSMEIAKKNYLELKKMNNYDAIKSNHFISILKSYEENKSDFLIKH</sequence>
<proteinExistence type="predicted"/>
<evidence type="ECO:0000313" key="2">
    <source>
        <dbReference type="EMBL" id="RHC40246.1"/>
    </source>
</evidence>
<evidence type="ECO:0000313" key="3">
    <source>
        <dbReference type="Proteomes" id="UP000260758"/>
    </source>
</evidence>
<evidence type="ECO:0000313" key="4">
    <source>
        <dbReference type="Proteomes" id="UP000286104"/>
    </source>
</evidence>
<protein>
    <submittedName>
        <fullName evidence="1">Uncharacterized protein</fullName>
    </submittedName>
</protein>
<gene>
    <name evidence="2" type="ORF">DW848_05965</name>
    <name evidence="1" type="ORF">DXB99_07780</name>
</gene>
<evidence type="ECO:0000313" key="1">
    <source>
        <dbReference type="EMBL" id="RGM71470.1"/>
    </source>
</evidence>